<comment type="caution">
    <text evidence="3">The sequence shown here is derived from an EMBL/GenBank/DDBJ whole genome shotgun (WGS) entry which is preliminary data.</text>
</comment>
<feature type="transmembrane region" description="Helical" evidence="2">
    <location>
        <begin position="46"/>
        <end position="66"/>
    </location>
</feature>
<evidence type="ECO:0000313" key="3">
    <source>
        <dbReference type="EMBL" id="KAA8572179.1"/>
    </source>
</evidence>
<sequence>MRTRLTDKIYVFEEITPQPEPTSRTSLLASEYGRQETEEEGLCSQILLVLVFFIFFIGICLIGSWVGGQWSHRTEGICVDYISQYSPVVEDLNLSYNIISFNGSLLKPNEYRQDAGPEVDEAWNNLGINYRGIVVPAALAAKSGIEEDQVKISEKYGGGYPANVEGLHHLHCLNLLRQGLWYNYDYYQEKREGAFKNDVSILKLHVSHCLDILRQQLMCTVDIGVMGQVWVNPDAPDAYVDFNTKHKCRDYEAVRDWAEKRQIPVTIPDDFLQPPKEGDTVYSEYP</sequence>
<evidence type="ECO:0000256" key="1">
    <source>
        <dbReference type="ARBA" id="ARBA00035112"/>
    </source>
</evidence>
<gene>
    <name evidence="3" type="ORF">EYC84_002090</name>
</gene>
<dbReference type="Proteomes" id="UP000322873">
    <property type="component" value="Unassembled WGS sequence"/>
</dbReference>
<keyword evidence="4" id="KW-1185">Reference proteome</keyword>
<reference evidence="3 4" key="1">
    <citation type="submission" date="2019-06" db="EMBL/GenBank/DDBJ databases">
        <title>Genome Sequence of the Brown Rot Fungal Pathogen Monilinia fructicola.</title>
        <authorList>
            <person name="De Miccolis Angelini R.M."/>
            <person name="Landi L."/>
            <person name="Abate D."/>
            <person name="Pollastro S."/>
            <person name="Romanazzi G."/>
            <person name="Faretra F."/>
        </authorList>
    </citation>
    <scope>NUCLEOTIDE SEQUENCE [LARGE SCALE GENOMIC DNA]</scope>
    <source>
        <strain evidence="3 4">Mfrc123</strain>
    </source>
</reference>
<name>A0A5M9JVN3_MONFR</name>
<dbReference type="GO" id="GO:0043386">
    <property type="term" value="P:mycotoxin biosynthetic process"/>
    <property type="evidence" value="ECO:0007669"/>
    <property type="project" value="InterPro"/>
</dbReference>
<accession>A0A5M9JVN3</accession>
<dbReference type="InterPro" id="IPR021765">
    <property type="entry name" value="UstYa-like"/>
</dbReference>
<keyword evidence="2" id="KW-0812">Transmembrane</keyword>
<dbReference type="VEuPathDB" id="FungiDB:MFRU_060g00330"/>
<evidence type="ECO:0008006" key="5">
    <source>
        <dbReference type="Google" id="ProtNLM"/>
    </source>
</evidence>
<keyword evidence="2" id="KW-0472">Membrane</keyword>
<proteinExistence type="inferred from homology"/>
<protein>
    <recommendedName>
        <fullName evidence="5">Tat pathway signal sequence</fullName>
    </recommendedName>
</protein>
<dbReference type="Pfam" id="PF11807">
    <property type="entry name" value="UstYa"/>
    <property type="match status" value="1"/>
</dbReference>
<dbReference type="AlphaFoldDB" id="A0A5M9JVN3"/>
<dbReference type="PANTHER" id="PTHR33365:SF13">
    <property type="entry name" value="TAT PATHWAY SIGNAL SEQUENCE"/>
    <property type="match status" value="1"/>
</dbReference>
<dbReference type="PANTHER" id="PTHR33365">
    <property type="entry name" value="YALI0B05434P"/>
    <property type="match status" value="1"/>
</dbReference>
<evidence type="ECO:0000256" key="2">
    <source>
        <dbReference type="SAM" id="Phobius"/>
    </source>
</evidence>
<organism evidence="3 4">
    <name type="scientific">Monilinia fructicola</name>
    <name type="common">Brown rot fungus</name>
    <name type="synonym">Ciboria fructicola</name>
    <dbReference type="NCBI Taxonomy" id="38448"/>
    <lineage>
        <taxon>Eukaryota</taxon>
        <taxon>Fungi</taxon>
        <taxon>Dikarya</taxon>
        <taxon>Ascomycota</taxon>
        <taxon>Pezizomycotina</taxon>
        <taxon>Leotiomycetes</taxon>
        <taxon>Helotiales</taxon>
        <taxon>Sclerotiniaceae</taxon>
        <taxon>Monilinia</taxon>
    </lineage>
</organism>
<evidence type="ECO:0000313" key="4">
    <source>
        <dbReference type="Proteomes" id="UP000322873"/>
    </source>
</evidence>
<dbReference type="EMBL" id="VICG01000005">
    <property type="protein sequence ID" value="KAA8572179.1"/>
    <property type="molecule type" value="Genomic_DNA"/>
</dbReference>
<keyword evidence="2" id="KW-1133">Transmembrane helix</keyword>
<comment type="similarity">
    <text evidence="1">Belongs to the ustYa family.</text>
</comment>